<dbReference type="InterPro" id="IPR000719">
    <property type="entry name" value="Prot_kinase_dom"/>
</dbReference>
<keyword evidence="13" id="KW-1185">Reference proteome</keyword>
<keyword evidence="3 12" id="KW-0808">Transferase</keyword>
<evidence type="ECO:0000256" key="10">
    <source>
        <dbReference type="SAM" id="MobiDB-lite"/>
    </source>
</evidence>
<evidence type="ECO:0000256" key="9">
    <source>
        <dbReference type="PROSITE-ProRule" id="PRU10141"/>
    </source>
</evidence>
<evidence type="ECO:0000256" key="3">
    <source>
        <dbReference type="ARBA" id="ARBA00022679"/>
    </source>
</evidence>
<feature type="region of interest" description="Disordered" evidence="10">
    <location>
        <begin position="399"/>
        <end position="430"/>
    </location>
</feature>
<accession>A0ABQ9Y718</accession>
<keyword evidence="5 12" id="KW-0418">Kinase</keyword>
<evidence type="ECO:0000256" key="5">
    <source>
        <dbReference type="ARBA" id="ARBA00022777"/>
    </source>
</evidence>
<keyword evidence="2" id="KW-0723">Serine/threonine-protein kinase</keyword>
<feature type="region of interest" description="Disordered" evidence="10">
    <location>
        <begin position="604"/>
        <end position="716"/>
    </location>
</feature>
<evidence type="ECO:0000256" key="6">
    <source>
        <dbReference type="ARBA" id="ARBA00022840"/>
    </source>
</evidence>
<dbReference type="EMBL" id="JARBJD010000029">
    <property type="protein sequence ID" value="KAK2959508.1"/>
    <property type="molecule type" value="Genomic_DNA"/>
</dbReference>
<protein>
    <recommendedName>
        <fullName evidence="1">non-specific serine/threonine protein kinase</fullName>
        <ecNumber evidence="1">2.7.11.1</ecNumber>
    </recommendedName>
</protein>
<feature type="compositionally biased region" description="Low complexity" evidence="10">
    <location>
        <begin position="687"/>
        <end position="696"/>
    </location>
</feature>
<proteinExistence type="predicted"/>
<feature type="domain" description="Protein kinase" evidence="11">
    <location>
        <begin position="19"/>
        <end position="272"/>
    </location>
</feature>
<comment type="catalytic activity">
    <reaction evidence="7">
        <text>L-threonyl-[protein] + ATP = O-phospho-L-threonyl-[protein] + ADP + H(+)</text>
        <dbReference type="Rhea" id="RHEA:46608"/>
        <dbReference type="Rhea" id="RHEA-COMP:11060"/>
        <dbReference type="Rhea" id="RHEA-COMP:11605"/>
        <dbReference type="ChEBI" id="CHEBI:15378"/>
        <dbReference type="ChEBI" id="CHEBI:30013"/>
        <dbReference type="ChEBI" id="CHEBI:30616"/>
        <dbReference type="ChEBI" id="CHEBI:61977"/>
        <dbReference type="ChEBI" id="CHEBI:456216"/>
        <dbReference type="EC" id="2.7.11.1"/>
    </reaction>
</comment>
<dbReference type="GO" id="GO:0004674">
    <property type="term" value="F:protein serine/threonine kinase activity"/>
    <property type="evidence" value="ECO:0007669"/>
    <property type="project" value="UniProtKB-EC"/>
</dbReference>
<dbReference type="SUPFAM" id="SSF56112">
    <property type="entry name" value="Protein kinase-like (PK-like)"/>
    <property type="match status" value="1"/>
</dbReference>
<dbReference type="InterPro" id="IPR017441">
    <property type="entry name" value="Protein_kinase_ATP_BS"/>
</dbReference>
<comment type="catalytic activity">
    <reaction evidence="8">
        <text>L-seryl-[protein] + ATP = O-phospho-L-seryl-[protein] + ADP + H(+)</text>
        <dbReference type="Rhea" id="RHEA:17989"/>
        <dbReference type="Rhea" id="RHEA-COMP:9863"/>
        <dbReference type="Rhea" id="RHEA-COMP:11604"/>
        <dbReference type="ChEBI" id="CHEBI:15378"/>
        <dbReference type="ChEBI" id="CHEBI:29999"/>
        <dbReference type="ChEBI" id="CHEBI:30616"/>
        <dbReference type="ChEBI" id="CHEBI:83421"/>
        <dbReference type="ChEBI" id="CHEBI:456216"/>
        <dbReference type="EC" id="2.7.11.1"/>
    </reaction>
</comment>
<sequence length="760" mass="84966">MNTPHQQSHPQQFVKVNKYILGPTLGEGTFGKVKQCKNSMTGETLAIKIIDKSKVLKHHMTDQLKREISLMKKLSHENIIGMHEVLASKTKVFIVLELARGGELFQKIADSGRFDEDTARKYFQQLVRGVDFCHQNGICHRDLKPENLLLDESGVLKITDFGLCALSDAENVLLKTQCGTPNYTAPEILDGGEYEGKPTDVWSCGVILFVMLAGYLPFEEDTNIELFRKIKKAEFSYPSFFPQAPKSLINKILNPSPSARATIEDIKSDPWFTRNLHPHFFNPAFSVVQNTIPRPRGRAVSLDASFSQELSYPTALTRDREWAGLGHPGMTRPPRHSQKFNLPILNQPLNWQKVETEDTTKQADKDQNKKNYLALADGLPRLGVKVTMEDINKAIRPVDEDEQSTPILDKKRKAKAKESPTPAPILDASPPLNTIFDPSNILNSSFPLSSTLPVHGRRVSIDGDDTIARSPLALPQLAAAPPPTIHVRSDTKFLSLHPLSTLLARVKEEVIKEKGIITSVTPPEPAPPKVVERDVEVAVTFNRKVGTLTMTVCIQRGRGSFPNIVLFRRGKGSVISFMKLYKQIHTSMSDLCVEAPVTSPQQAYRQANIPSRSPLPIFPRAGRQREQIQPSKISETNSPTNSPASRGISPMGATNKDFDPFAFDEEEEEKEPTKQPPSHNRRVSLQNSPNPRSPLHSPLPPRARLRASSLQTDQRPARYLSIILGGDEDLDQPLPKQKEQFRARTPLTPNMIDFRQKEKA</sequence>
<feature type="region of interest" description="Disordered" evidence="10">
    <location>
        <begin position="738"/>
        <end position="760"/>
    </location>
</feature>
<dbReference type="Pfam" id="PF00069">
    <property type="entry name" value="Pkinase"/>
    <property type="match status" value="1"/>
</dbReference>
<dbReference type="InterPro" id="IPR011009">
    <property type="entry name" value="Kinase-like_dom_sf"/>
</dbReference>
<dbReference type="EC" id="2.7.11.1" evidence="1"/>
<organism evidence="12 13">
    <name type="scientific">Blattamonas nauphoetae</name>
    <dbReference type="NCBI Taxonomy" id="2049346"/>
    <lineage>
        <taxon>Eukaryota</taxon>
        <taxon>Metamonada</taxon>
        <taxon>Preaxostyla</taxon>
        <taxon>Oxymonadida</taxon>
        <taxon>Blattamonas</taxon>
    </lineage>
</organism>
<dbReference type="InterPro" id="IPR008271">
    <property type="entry name" value="Ser/Thr_kinase_AS"/>
</dbReference>
<evidence type="ECO:0000256" key="8">
    <source>
        <dbReference type="ARBA" id="ARBA00048679"/>
    </source>
</evidence>
<feature type="binding site" evidence="9">
    <location>
        <position position="48"/>
    </location>
    <ligand>
        <name>ATP</name>
        <dbReference type="ChEBI" id="CHEBI:30616"/>
    </ligand>
</feature>
<dbReference type="PANTHER" id="PTHR43895:SF32">
    <property type="entry name" value="SERINE_THREONINE-PROTEIN KINASE CHK1"/>
    <property type="match status" value="1"/>
</dbReference>
<evidence type="ECO:0000313" key="12">
    <source>
        <dbReference type="EMBL" id="KAK2959508.1"/>
    </source>
</evidence>
<keyword evidence="4 9" id="KW-0547">Nucleotide-binding</keyword>
<feature type="compositionally biased region" description="Polar residues" evidence="10">
    <location>
        <begin position="627"/>
        <end position="644"/>
    </location>
</feature>
<evidence type="ECO:0000313" key="13">
    <source>
        <dbReference type="Proteomes" id="UP001281761"/>
    </source>
</evidence>
<dbReference type="Proteomes" id="UP001281761">
    <property type="component" value="Unassembled WGS sequence"/>
</dbReference>
<dbReference type="PROSITE" id="PS00107">
    <property type="entry name" value="PROTEIN_KINASE_ATP"/>
    <property type="match status" value="1"/>
</dbReference>
<name>A0ABQ9Y718_9EUKA</name>
<reference evidence="12 13" key="1">
    <citation type="journal article" date="2022" name="bioRxiv">
        <title>Genomics of Preaxostyla Flagellates Illuminates Evolutionary Transitions and the Path Towards Mitochondrial Loss.</title>
        <authorList>
            <person name="Novak L.V.F."/>
            <person name="Treitli S.C."/>
            <person name="Pyrih J."/>
            <person name="Halakuc P."/>
            <person name="Pipaliya S.V."/>
            <person name="Vacek V."/>
            <person name="Brzon O."/>
            <person name="Soukal P."/>
            <person name="Eme L."/>
            <person name="Dacks J.B."/>
            <person name="Karnkowska A."/>
            <person name="Elias M."/>
            <person name="Hampl V."/>
        </authorList>
    </citation>
    <scope>NUCLEOTIDE SEQUENCE [LARGE SCALE GENOMIC DNA]</scope>
    <source>
        <strain evidence="12">NAU3</strain>
        <tissue evidence="12">Gut</tissue>
    </source>
</reference>
<dbReference type="Gene3D" id="1.10.510.10">
    <property type="entry name" value="Transferase(Phosphotransferase) domain 1"/>
    <property type="match status" value="1"/>
</dbReference>
<evidence type="ECO:0000256" key="7">
    <source>
        <dbReference type="ARBA" id="ARBA00047899"/>
    </source>
</evidence>
<keyword evidence="6 9" id="KW-0067">ATP-binding</keyword>
<dbReference type="SMART" id="SM00220">
    <property type="entry name" value="S_TKc"/>
    <property type="match status" value="1"/>
</dbReference>
<evidence type="ECO:0000256" key="4">
    <source>
        <dbReference type="ARBA" id="ARBA00022741"/>
    </source>
</evidence>
<dbReference type="PANTHER" id="PTHR43895">
    <property type="entry name" value="CALCIUM/CALMODULIN-DEPENDENT PROTEIN KINASE KINASE-RELATED"/>
    <property type="match status" value="1"/>
</dbReference>
<gene>
    <name evidence="12" type="ORF">BLNAU_5557</name>
</gene>
<dbReference type="PROSITE" id="PS50011">
    <property type="entry name" value="PROTEIN_KINASE_DOM"/>
    <property type="match status" value="1"/>
</dbReference>
<evidence type="ECO:0000256" key="1">
    <source>
        <dbReference type="ARBA" id="ARBA00012513"/>
    </source>
</evidence>
<evidence type="ECO:0000259" key="11">
    <source>
        <dbReference type="PROSITE" id="PS50011"/>
    </source>
</evidence>
<evidence type="ECO:0000256" key="2">
    <source>
        <dbReference type="ARBA" id="ARBA00022527"/>
    </source>
</evidence>
<dbReference type="PROSITE" id="PS00108">
    <property type="entry name" value="PROTEIN_KINASE_ST"/>
    <property type="match status" value="1"/>
</dbReference>
<comment type="caution">
    <text evidence="12">The sequence shown here is derived from an EMBL/GenBank/DDBJ whole genome shotgun (WGS) entry which is preliminary data.</text>
</comment>